<dbReference type="Proteomes" id="UP000217182">
    <property type="component" value="Chromosome"/>
</dbReference>
<keyword evidence="2" id="KW-0677">Repeat</keyword>
<dbReference type="PANTHER" id="PTHR43790">
    <property type="entry name" value="CARBOHYDRATE TRANSPORT ATP-BINDING PROTEIN MG119-RELATED"/>
    <property type="match status" value="1"/>
</dbReference>
<dbReference type="GO" id="GO:0005524">
    <property type="term" value="F:ATP binding"/>
    <property type="evidence" value="ECO:0007669"/>
    <property type="project" value="UniProtKB-KW"/>
</dbReference>
<keyword evidence="3" id="KW-0547">Nucleotide-binding</keyword>
<evidence type="ECO:0000313" key="6">
    <source>
        <dbReference type="Proteomes" id="UP000217182"/>
    </source>
</evidence>
<proteinExistence type="predicted"/>
<evidence type="ECO:0000256" key="1">
    <source>
        <dbReference type="ARBA" id="ARBA00022448"/>
    </source>
</evidence>
<dbReference type="PANTHER" id="PTHR43790:SF9">
    <property type="entry name" value="GALACTOFURANOSE TRANSPORTER ATP-BINDING PROTEIN YTFR"/>
    <property type="match status" value="1"/>
</dbReference>
<protein>
    <submittedName>
        <fullName evidence="5">Uncharacterized protein</fullName>
    </submittedName>
</protein>
<reference evidence="5 6" key="1">
    <citation type="submission" date="2016-01" db="EMBL/GenBank/DDBJ databases">
        <authorList>
            <person name="Oliw E.H."/>
        </authorList>
    </citation>
    <scope>NUCLEOTIDE SEQUENCE [LARGE SCALE GENOMIC DNA]</scope>
    <source>
        <strain evidence="5 6">FRB97</strain>
    </source>
</reference>
<accession>A0A250AYK0</accession>
<keyword evidence="4" id="KW-0067">ATP-binding</keyword>
<evidence type="ECO:0000256" key="2">
    <source>
        <dbReference type="ARBA" id="ARBA00022737"/>
    </source>
</evidence>
<sequence>MQRFARAGLIFGDRERRSIQSVAPEVELSERYLNFKISNLSGGNQQKALIARALLTGAETLLLFDPTRGVDVGTKEIIYQAINRFAAKGGAVLVYSTDLAELQALVDRCLIMYSGRIVADLPREQLDEGEMVGFMTGNRAG</sequence>
<dbReference type="InterPro" id="IPR050107">
    <property type="entry name" value="ABC_carbohydrate_import_ATPase"/>
</dbReference>
<dbReference type="KEGG" id="gqu:AWC35_06720"/>
<evidence type="ECO:0000256" key="3">
    <source>
        <dbReference type="ARBA" id="ARBA00022741"/>
    </source>
</evidence>
<evidence type="ECO:0000313" key="5">
    <source>
        <dbReference type="EMBL" id="ATA19063.1"/>
    </source>
</evidence>
<dbReference type="Gene3D" id="3.40.50.300">
    <property type="entry name" value="P-loop containing nucleotide triphosphate hydrolases"/>
    <property type="match status" value="1"/>
</dbReference>
<dbReference type="InterPro" id="IPR027417">
    <property type="entry name" value="P-loop_NTPase"/>
</dbReference>
<dbReference type="AlphaFoldDB" id="A0A250AYK0"/>
<dbReference type="EMBL" id="CP014136">
    <property type="protein sequence ID" value="ATA19063.1"/>
    <property type="molecule type" value="Genomic_DNA"/>
</dbReference>
<organism evidence="5 6">
    <name type="scientific">Gibbsiella quercinecans</name>
    <dbReference type="NCBI Taxonomy" id="929813"/>
    <lineage>
        <taxon>Bacteria</taxon>
        <taxon>Pseudomonadati</taxon>
        <taxon>Pseudomonadota</taxon>
        <taxon>Gammaproteobacteria</taxon>
        <taxon>Enterobacterales</taxon>
        <taxon>Yersiniaceae</taxon>
        <taxon>Gibbsiella</taxon>
    </lineage>
</organism>
<evidence type="ECO:0000256" key="4">
    <source>
        <dbReference type="ARBA" id="ARBA00022840"/>
    </source>
</evidence>
<dbReference type="SUPFAM" id="SSF52540">
    <property type="entry name" value="P-loop containing nucleoside triphosphate hydrolases"/>
    <property type="match status" value="1"/>
</dbReference>
<keyword evidence="6" id="KW-1185">Reference proteome</keyword>
<gene>
    <name evidence="5" type="ORF">AWC35_06720</name>
</gene>
<name>A0A250AYK0_9GAMM</name>
<keyword evidence="1" id="KW-0813">Transport</keyword>